<evidence type="ECO:0000313" key="2">
    <source>
        <dbReference type="EMBL" id="MDG4714809.1"/>
    </source>
</evidence>
<name>A0ABT6FYY1_9FLAO</name>
<evidence type="ECO:0008006" key="4">
    <source>
        <dbReference type="Google" id="ProtNLM"/>
    </source>
</evidence>
<keyword evidence="1" id="KW-1133">Transmembrane helix</keyword>
<evidence type="ECO:0000256" key="1">
    <source>
        <dbReference type="SAM" id="Phobius"/>
    </source>
</evidence>
<evidence type="ECO:0000313" key="3">
    <source>
        <dbReference type="Proteomes" id="UP001529085"/>
    </source>
</evidence>
<protein>
    <recommendedName>
        <fullName evidence="4">Chromate transporter</fullName>
    </recommendedName>
</protein>
<dbReference type="Proteomes" id="UP001529085">
    <property type="component" value="Unassembled WGS sequence"/>
</dbReference>
<dbReference type="EMBL" id="JARSBN010000001">
    <property type="protein sequence ID" value="MDG4714809.1"/>
    <property type="molecule type" value="Genomic_DNA"/>
</dbReference>
<organism evidence="2 3">
    <name type="scientific">Winogradskyella marincola</name>
    <dbReference type="NCBI Taxonomy" id="3037795"/>
    <lineage>
        <taxon>Bacteria</taxon>
        <taxon>Pseudomonadati</taxon>
        <taxon>Bacteroidota</taxon>
        <taxon>Flavobacteriia</taxon>
        <taxon>Flavobacteriales</taxon>
        <taxon>Flavobacteriaceae</taxon>
        <taxon>Winogradskyella</taxon>
    </lineage>
</organism>
<reference evidence="2 3" key="1">
    <citation type="submission" date="2023-03" db="EMBL/GenBank/DDBJ databases">
        <title>Strain YYF002 represents a novel species in the genus Winogradskyella isolated from seawater.</title>
        <authorList>
            <person name="Fu Z.-Y."/>
        </authorList>
    </citation>
    <scope>NUCLEOTIDE SEQUENCE [LARGE SCALE GENOMIC DNA]</scope>
    <source>
        <strain evidence="2 3">YYF002</strain>
    </source>
</reference>
<feature type="transmembrane region" description="Helical" evidence="1">
    <location>
        <begin position="46"/>
        <end position="64"/>
    </location>
</feature>
<comment type="caution">
    <text evidence="2">The sequence shown here is derived from an EMBL/GenBank/DDBJ whole genome shotgun (WGS) entry which is preliminary data.</text>
</comment>
<keyword evidence="1" id="KW-0472">Membrane</keyword>
<proteinExistence type="predicted"/>
<feature type="transmembrane region" description="Helical" evidence="1">
    <location>
        <begin position="7"/>
        <end position="26"/>
    </location>
</feature>
<sequence>MNKDIIIGFLVGIIATFLGLLVAIQIFGNDDNWLVVLKQSAQRGILTKMISLGALPNLAIFFFFLRKKKDNRAQGVLIATMLVFIITMIIKFFN</sequence>
<gene>
    <name evidence="2" type="ORF">P7122_02915</name>
</gene>
<keyword evidence="1" id="KW-0812">Transmembrane</keyword>
<feature type="transmembrane region" description="Helical" evidence="1">
    <location>
        <begin position="76"/>
        <end position="93"/>
    </location>
</feature>
<accession>A0ABT6FYY1</accession>
<dbReference type="RefSeq" id="WP_278004272.1">
    <property type="nucleotide sequence ID" value="NZ_JARSBN010000001.1"/>
</dbReference>
<keyword evidence="3" id="KW-1185">Reference proteome</keyword>